<dbReference type="Gene3D" id="1.20.120.1220">
    <property type="match status" value="1"/>
</dbReference>
<dbReference type="EMBL" id="VTEV01000001">
    <property type="protein sequence ID" value="TYS71031.1"/>
    <property type="molecule type" value="Genomic_DNA"/>
</dbReference>
<dbReference type="PANTHER" id="PTHR30487">
    <property type="entry name" value="TYPE 4 PREPILIN-LIKE PROTEINS LEADER PEPTIDE-PROCESSING ENZYME"/>
    <property type="match status" value="1"/>
</dbReference>
<accession>A0A5D4T810</accession>
<name>A0A5D4T810_9BACI</name>
<feature type="transmembrane region" description="Helical" evidence="2">
    <location>
        <begin position="91"/>
        <end position="111"/>
    </location>
</feature>
<feature type="transmembrane region" description="Helical" evidence="2">
    <location>
        <begin position="48"/>
        <end position="70"/>
    </location>
</feature>
<dbReference type="Proteomes" id="UP000322524">
    <property type="component" value="Unassembled WGS sequence"/>
</dbReference>
<dbReference type="AlphaFoldDB" id="A0A5D4T810"/>
<evidence type="ECO:0000313" key="5">
    <source>
        <dbReference type="Proteomes" id="UP000322524"/>
    </source>
</evidence>
<comment type="similarity">
    <text evidence="1">Belongs to the peptidase A24 family.</text>
</comment>
<dbReference type="GO" id="GO:0005886">
    <property type="term" value="C:plasma membrane"/>
    <property type="evidence" value="ECO:0007669"/>
    <property type="project" value="TreeGrafter"/>
</dbReference>
<evidence type="ECO:0000256" key="2">
    <source>
        <dbReference type="SAM" id="Phobius"/>
    </source>
</evidence>
<reference evidence="4 5" key="1">
    <citation type="submission" date="2019-08" db="EMBL/GenBank/DDBJ databases">
        <title>Bacillus genomes from the desert of Cuatro Cienegas, Coahuila.</title>
        <authorList>
            <person name="Olmedo-Alvarez G."/>
        </authorList>
    </citation>
    <scope>NUCLEOTIDE SEQUENCE [LARGE SCALE GENOMIC DNA]</scope>
    <source>
        <strain evidence="4 5">CH28_1T</strain>
    </source>
</reference>
<feature type="domain" description="Prepilin type IV endopeptidase peptidase" evidence="3">
    <location>
        <begin position="6"/>
        <end position="107"/>
    </location>
</feature>
<keyword evidence="2" id="KW-0472">Membrane</keyword>
<dbReference type="InterPro" id="IPR050882">
    <property type="entry name" value="Prepilin_peptidase/N-MTase"/>
</dbReference>
<dbReference type="OrthoDB" id="5508079at2"/>
<dbReference type="InterPro" id="IPR000045">
    <property type="entry name" value="Prepilin_IV_endopep_pep"/>
</dbReference>
<proteinExistence type="inferred from homology"/>
<comment type="caution">
    <text evidence="4">The sequence shown here is derived from an EMBL/GenBank/DDBJ whole genome shotgun (WGS) entry which is preliminary data.</text>
</comment>
<protein>
    <submittedName>
        <fullName evidence="4">Prepilin peptidase</fullName>
    </submittedName>
</protein>
<keyword evidence="2" id="KW-1133">Transmembrane helix</keyword>
<sequence>MLINVVLFIVLGISVVTDLRKRIIFNIITLPAILFGLIYNTYQAGLEGLYFSSIGLLIGFFLLFIPFVLGGMGAGDVKLLAAIGSMIGGELVFQSFLYTALIGGVFAMVILLKNNRLLFFIKNLIFSVLYKQSMNMELEVKRKYTIPYGVPIALGVVSLYCFGGLV</sequence>
<evidence type="ECO:0000313" key="4">
    <source>
        <dbReference type="EMBL" id="TYS71031.1"/>
    </source>
</evidence>
<gene>
    <name evidence="4" type="ORF">FZC76_03820</name>
</gene>
<dbReference type="GO" id="GO:0004190">
    <property type="term" value="F:aspartic-type endopeptidase activity"/>
    <property type="evidence" value="ECO:0007669"/>
    <property type="project" value="InterPro"/>
</dbReference>
<feature type="transmembrane region" description="Helical" evidence="2">
    <location>
        <begin position="23"/>
        <end position="42"/>
    </location>
</feature>
<dbReference type="GO" id="GO:0006465">
    <property type="term" value="P:signal peptide processing"/>
    <property type="evidence" value="ECO:0007669"/>
    <property type="project" value="TreeGrafter"/>
</dbReference>
<organism evidence="4 5">
    <name type="scientific">Sutcliffiella horikoshii</name>
    <dbReference type="NCBI Taxonomy" id="79883"/>
    <lineage>
        <taxon>Bacteria</taxon>
        <taxon>Bacillati</taxon>
        <taxon>Bacillota</taxon>
        <taxon>Bacilli</taxon>
        <taxon>Bacillales</taxon>
        <taxon>Bacillaceae</taxon>
        <taxon>Sutcliffiella</taxon>
    </lineage>
</organism>
<dbReference type="RefSeq" id="WP_148986929.1">
    <property type="nucleotide sequence ID" value="NZ_VTEV01000001.1"/>
</dbReference>
<dbReference type="Pfam" id="PF01478">
    <property type="entry name" value="Peptidase_A24"/>
    <property type="match status" value="1"/>
</dbReference>
<dbReference type="PANTHER" id="PTHR30487:SF0">
    <property type="entry name" value="PREPILIN LEADER PEPTIDASE_N-METHYLTRANSFERASE-RELATED"/>
    <property type="match status" value="1"/>
</dbReference>
<feature type="transmembrane region" description="Helical" evidence="2">
    <location>
        <begin position="146"/>
        <end position="165"/>
    </location>
</feature>
<evidence type="ECO:0000256" key="1">
    <source>
        <dbReference type="ARBA" id="ARBA00005801"/>
    </source>
</evidence>
<evidence type="ECO:0000259" key="3">
    <source>
        <dbReference type="Pfam" id="PF01478"/>
    </source>
</evidence>
<keyword evidence="2" id="KW-0812">Transmembrane</keyword>